<dbReference type="InterPro" id="IPR047187">
    <property type="entry name" value="SF1_C_Upf1"/>
</dbReference>
<name>A0ABS7DMC7_9FIRM</name>
<dbReference type="InterPro" id="IPR041677">
    <property type="entry name" value="DNA2/NAM7_AAA_11"/>
</dbReference>
<evidence type="ECO:0000259" key="2">
    <source>
        <dbReference type="Pfam" id="PF13086"/>
    </source>
</evidence>
<dbReference type="SUPFAM" id="SSF52980">
    <property type="entry name" value="Restriction endonuclease-like"/>
    <property type="match status" value="1"/>
</dbReference>
<dbReference type="SUPFAM" id="SSF52540">
    <property type="entry name" value="P-loop containing nucleoside triphosphate hydrolases"/>
    <property type="match status" value="2"/>
</dbReference>
<evidence type="ECO:0000259" key="3">
    <source>
        <dbReference type="Pfam" id="PF13087"/>
    </source>
</evidence>
<evidence type="ECO:0000256" key="1">
    <source>
        <dbReference type="SAM" id="MobiDB-lite"/>
    </source>
</evidence>
<dbReference type="Gene3D" id="3.40.960.10">
    <property type="entry name" value="VSR Endonuclease"/>
    <property type="match status" value="1"/>
</dbReference>
<dbReference type="Pfam" id="PF13195">
    <property type="entry name" value="DUF4011"/>
    <property type="match status" value="1"/>
</dbReference>
<dbReference type="InterPro" id="IPR011335">
    <property type="entry name" value="Restrct_endonuc-II-like"/>
</dbReference>
<evidence type="ECO:0000259" key="4">
    <source>
        <dbReference type="Pfam" id="PF18741"/>
    </source>
</evidence>
<feature type="domain" description="DNA2/NAM7 helicase helicase" evidence="2">
    <location>
        <begin position="1200"/>
        <end position="1242"/>
    </location>
</feature>
<dbReference type="PANTHER" id="PTHR10887:SF530">
    <property type="entry name" value="SUPERFAMILY I DNA HELICASES"/>
    <property type="match status" value="1"/>
</dbReference>
<dbReference type="InterPro" id="IPR041679">
    <property type="entry name" value="DNA2/NAM7-like_C"/>
</dbReference>
<comment type="caution">
    <text evidence="5">The sequence shown here is derived from an EMBL/GenBank/DDBJ whole genome shotgun (WGS) entry which is preliminary data.</text>
</comment>
<feature type="compositionally biased region" description="Acidic residues" evidence="1">
    <location>
        <begin position="1253"/>
        <end position="1267"/>
    </location>
</feature>
<dbReference type="Pfam" id="PF13086">
    <property type="entry name" value="AAA_11"/>
    <property type="match status" value="2"/>
</dbReference>
<dbReference type="PANTHER" id="PTHR10887">
    <property type="entry name" value="DNA2/NAM7 HELICASE FAMILY"/>
    <property type="match status" value="1"/>
</dbReference>
<sequence>MAERSEQYIEKWKKNLLDLGKRNKLIAFHETKRSSLKLAMPEIEELYNIIVKNGTILEFLDVQDDEEYPEQIEEKRILSNRKKDDQNKTLLNIRNKAKSSIDEQGVNILYIAFGFLNWTESEHSNQHLLSPIVLVPVSLTIESITSPFKISLYEDDVVVNPTLSFKLENDYGINLPSFEDSEDISILEYLTQIENIVAANGWTVIQEAQLSLFSFLKINMYKDLDKNKEKLLNNPVIKGLTGDKSEIGTLPEEYDNYDFDKNERPVDVFQVVDADSSQQDAILYAKNGISFVLQGPPGTGKSQTITNIISECLAEGKKVLFVSEKMAALEVVYNRLKEVGLADFCLRLHSHKANKKEVLSELGRTLDMNRITVKDEAMYELELLQTEKQKLNQYDSELHEICKPLGKSVYDISGKLSKLANVPEMIFPIESVADMTIERLNSYKFLLKDFSNTIGKMSSEYDRNPWKGSNVKTVTHELRHDIEKYLKTFISNIDSLYEAEKNLDDEFGLGIHSSLDSTEQLIEILAISELCPGIPVSWIYEPDIAPLIDDASKYKALKTEHDELQERLLSEFDESIFAMPAQEVLQSFEDVTQAVLSLLNSKNYENVEEVLSNQNDNISGIQSILNTVKDLQNALSTVENLLGIKCPTNFNETQNVLSLLRCILLSPNPSEDWFDNGKFTIIQSLFYEAKNVYWSLKQATENIQGKYDKEIFTIDCSAMLGRFRTEYTSFFKIFKPSYKADKKLIQSFAKDQSVKLTDDSIINLLNDLKETIAKKSWINEKHELMSSLFGKRYLAEYTDWAALEEAIENFNAITDWFHGERVPDKLKQLLLNSEANKILTDVEKQITEDFASNVKPNISKLLKLDVDVAETSYEVIIEKTKQVSEYLTKLYDLYREMSGVSKENCSCKNVLNGFKYLSRYQDIDTQVALRENSLRDNFDFFFNGIHTDWENVINALIWAKSFRELKENYNLPDAFINSICSSADAVLKAKSSKITLTERYSAIQNEYKYFLSLFDDTKADFNSMYLPDLSERAKACVNNLAELEEWIDFRNCREKCKEVGLDDYTSQITDQHIDRKMILPIFLKRFYRLWLDAMIEKKPAIASFRRNNFEQTIGEFQKLDMNQMRIARLRVKERLASQLPDVNRPTSSVDEIGILKRELRKQRRIMPIRKLFAAIPNLLITLKPCLMMSPLSVSLFLDADTYKFDVVVFDEASQICTEEAVGAIYRSSQVIIAGDDKQLPPTNFFSASKTDVDYDTETEEEDDDSDSYESVLDEALTVLPERSLLWHYRSRHEDLIAFSNAKIYKNLVTFPSSIEREHDVGVEYVYVSNGIYDRSGKRDNQVEAQKVAEIVFQHFQKFPQRSLGVVTFSGSQQQAVEAAIRQIRLKDQRYEDFFNEEKEESFFIKNLENVQGDERDTIILSIGYAKDQNGIMYMNFGPLTKSGGYRRLNVAITRAKYNVKLVGSILPTDISAEVTSDGAKMLRSYIDFAINGKSAIVNELQVPDSVNVESPFEESVYDFLVANGYNVATQVGCSGFRIDMAIRHPSLSGRFVLGIECDGATYHSARTARERDRLRQMVLENIGWKIYRIWSTDWIKDQNTEGRKLIENIENAMASFSEGDFLEEDISEPQTDENAYIEEKSPDEINPDVSQAELYGFKIYKETNIFDIKRNLDDDATYCGNILRYVIQNEYPIHFELLCKRVAILFGNQKATSKVRAYVNFILNGKLKNEIIQKNVFCWPVGVDEADVQIPDGESGSRPISYISTEELAEAMYQIADKSFGIKKDDLFVATARIYGFNRTGGNITQALQLALDKLDAQQKVNILSDKVITRGAENEV</sequence>
<dbReference type="CDD" id="cd18808">
    <property type="entry name" value="SF1_C_Upf1"/>
    <property type="match status" value="1"/>
</dbReference>
<reference evidence="5 6" key="1">
    <citation type="submission" date="2021-03" db="EMBL/GenBank/DDBJ databases">
        <title>Caproiciproducens sp. nov. isolated from feces of cow.</title>
        <authorList>
            <person name="Choi J.-Y."/>
        </authorList>
    </citation>
    <scope>NUCLEOTIDE SEQUENCE [LARGE SCALE GENOMIC DNA]</scope>
    <source>
        <strain evidence="5 6">AGMB10547</strain>
    </source>
</reference>
<feature type="domain" description="Restriction endonuclease type II-like" evidence="4">
    <location>
        <begin position="1512"/>
        <end position="1609"/>
    </location>
</feature>
<keyword evidence="6" id="KW-1185">Reference proteome</keyword>
<feature type="domain" description="DNA2/NAM7 helicase-like C-terminal" evidence="3">
    <location>
        <begin position="1284"/>
        <end position="1464"/>
    </location>
</feature>
<gene>
    <name evidence="5" type="ORF">J5W02_06475</name>
</gene>
<feature type="domain" description="DNA2/NAM7 helicase helicase" evidence="2">
    <location>
        <begin position="275"/>
        <end position="437"/>
    </location>
</feature>
<organism evidence="5 6">
    <name type="scientific">Caproiciproducens faecalis</name>
    <dbReference type="NCBI Taxonomy" id="2820301"/>
    <lineage>
        <taxon>Bacteria</taxon>
        <taxon>Bacillati</taxon>
        <taxon>Bacillota</taxon>
        <taxon>Clostridia</taxon>
        <taxon>Eubacteriales</taxon>
        <taxon>Acutalibacteraceae</taxon>
        <taxon>Caproiciproducens</taxon>
    </lineage>
</organism>
<feature type="region of interest" description="Disordered" evidence="1">
    <location>
        <begin position="1248"/>
        <end position="1267"/>
    </location>
</feature>
<dbReference type="Proteomes" id="UP000719942">
    <property type="component" value="Unassembled WGS sequence"/>
</dbReference>
<proteinExistence type="predicted"/>
<evidence type="ECO:0000313" key="5">
    <source>
        <dbReference type="EMBL" id="MBW7572456.1"/>
    </source>
</evidence>
<evidence type="ECO:0000313" key="6">
    <source>
        <dbReference type="Proteomes" id="UP000719942"/>
    </source>
</evidence>
<dbReference type="Gene3D" id="3.40.50.300">
    <property type="entry name" value="P-loop containing nucleotide triphosphate hydrolases"/>
    <property type="match status" value="3"/>
</dbReference>
<dbReference type="InterPro" id="IPR027417">
    <property type="entry name" value="P-loop_NTPase"/>
</dbReference>
<protein>
    <submittedName>
        <fullName evidence="5">DUF4011 domain-containing protein</fullName>
    </submittedName>
</protein>
<dbReference type="Pfam" id="PF13087">
    <property type="entry name" value="AAA_12"/>
    <property type="match status" value="1"/>
</dbReference>
<dbReference type="InterPro" id="IPR045055">
    <property type="entry name" value="DNA2/NAM7-like"/>
</dbReference>
<dbReference type="InterPro" id="IPR049468">
    <property type="entry name" value="Restrct_endonuc-II-like_dom"/>
</dbReference>
<accession>A0ABS7DMC7</accession>
<dbReference type="Pfam" id="PF18741">
    <property type="entry name" value="MTES_1575"/>
    <property type="match status" value="1"/>
</dbReference>
<dbReference type="InterPro" id="IPR025103">
    <property type="entry name" value="DUF4011"/>
</dbReference>
<dbReference type="RefSeq" id="WP_219964862.1">
    <property type="nucleotide sequence ID" value="NZ_JAGFNZ010000002.1"/>
</dbReference>
<dbReference type="EMBL" id="JAGFNZ010000002">
    <property type="protein sequence ID" value="MBW7572456.1"/>
    <property type="molecule type" value="Genomic_DNA"/>
</dbReference>